<evidence type="ECO:0000313" key="2">
    <source>
        <dbReference type="EMBL" id="KAJ8909386.1"/>
    </source>
</evidence>
<comment type="caution">
    <text evidence="2">The sequence shown here is derived from an EMBL/GenBank/DDBJ whole genome shotgun (WGS) entry which is preliminary data.</text>
</comment>
<name>A0AAV8V633_9CUCU</name>
<evidence type="ECO:0000313" key="3">
    <source>
        <dbReference type="Proteomes" id="UP001159042"/>
    </source>
</evidence>
<gene>
    <name evidence="2" type="ORF">NQ315_006112</name>
</gene>
<feature type="compositionally biased region" description="Basic and acidic residues" evidence="1">
    <location>
        <begin position="173"/>
        <end position="182"/>
    </location>
</feature>
<feature type="compositionally biased region" description="Acidic residues" evidence="1">
    <location>
        <begin position="160"/>
        <end position="170"/>
    </location>
</feature>
<accession>A0AAV8V633</accession>
<protein>
    <recommendedName>
        <fullName evidence="4">Protein TIC 214</fullName>
    </recommendedName>
</protein>
<evidence type="ECO:0000256" key="1">
    <source>
        <dbReference type="SAM" id="MobiDB-lite"/>
    </source>
</evidence>
<evidence type="ECO:0008006" key="4">
    <source>
        <dbReference type="Google" id="ProtNLM"/>
    </source>
</evidence>
<feature type="non-terminal residue" evidence="2">
    <location>
        <position position="1"/>
    </location>
</feature>
<feature type="region of interest" description="Disordered" evidence="1">
    <location>
        <begin position="147"/>
        <end position="182"/>
    </location>
</feature>
<organism evidence="2 3">
    <name type="scientific">Exocentrus adspersus</name>
    <dbReference type="NCBI Taxonomy" id="1586481"/>
    <lineage>
        <taxon>Eukaryota</taxon>
        <taxon>Metazoa</taxon>
        <taxon>Ecdysozoa</taxon>
        <taxon>Arthropoda</taxon>
        <taxon>Hexapoda</taxon>
        <taxon>Insecta</taxon>
        <taxon>Pterygota</taxon>
        <taxon>Neoptera</taxon>
        <taxon>Endopterygota</taxon>
        <taxon>Coleoptera</taxon>
        <taxon>Polyphaga</taxon>
        <taxon>Cucujiformia</taxon>
        <taxon>Chrysomeloidea</taxon>
        <taxon>Cerambycidae</taxon>
        <taxon>Lamiinae</taxon>
        <taxon>Acanthocinini</taxon>
        <taxon>Exocentrus</taxon>
    </lineage>
</organism>
<dbReference type="AlphaFoldDB" id="A0AAV8V633"/>
<dbReference type="Proteomes" id="UP001159042">
    <property type="component" value="Unassembled WGS sequence"/>
</dbReference>
<proteinExistence type="predicted"/>
<sequence>TSKMIVDGILHIIHVLEDLNDAEEQAEHPNRTFYRRENAFNLSNDKFIKLFRLPKNNKAPEADYPLLNRDSKLNLENKLLLIKAVVQPQLTYAATAWGHSCKTHLNKLQAVENIALALPGSDVKRPLTDEELLQLMESGVSDIEFMSDEDDNVGDGGSDLGDETGGEDLEMSQIEKDDPSKELDEEIETIIRRFLKGKLIHHLKNGVIQQKKSEKRGTKRKLPSEKDIRVENFIKEHNLTTKKHIVWRQNITYISPQINWHNEIVANATVELPSPMYFFQEYFTADLFRLMAQQIYTRFNKIVNSCLRQLKK</sequence>
<dbReference type="EMBL" id="JANEYG010000597">
    <property type="protein sequence ID" value="KAJ8909386.1"/>
    <property type="molecule type" value="Genomic_DNA"/>
</dbReference>
<keyword evidence="3" id="KW-1185">Reference proteome</keyword>
<reference evidence="2 3" key="1">
    <citation type="journal article" date="2023" name="Insect Mol. Biol.">
        <title>Genome sequencing provides insights into the evolution of gene families encoding plant cell wall-degrading enzymes in longhorned beetles.</title>
        <authorList>
            <person name="Shin N.R."/>
            <person name="Okamura Y."/>
            <person name="Kirsch R."/>
            <person name="Pauchet Y."/>
        </authorList>
    </citation>
    <scope>NUCLEOTIDE SEQUENCE [LARGE SCALE GENOMIC DNA]</scope>
    <source>
        <strain evidence="2">EAD_L_NR</strain>
    </source>
</reference>